<dbReference type="Proteomes" id="UP000192578">
    <property type="component" value="Unassembled WGS sequence"/>
</dbReference>
<dbReference type="SUPFAM" id="SSF55073">
    <property type="entry name" value="Nucleotide cyclase"/>
    <property type="match status" value="1"/>
</dbReference>
<keyword evidence="7" id="KW-0456">Lyase</keyword>
<dbReference type="GO" id="GO:0001653">
    <property type="term" value="F:peptide receptor activity"/>
    <property type="evidence" value="ECO:0007669"/>
    <property type="project" value="TreeGrafter"/>
</dbReference>
<gene>
    <name evidence="9" type="ORF">BV898_06890</name>
</gene>
<dbReference type="AlphaFoldDB" id="A0A1W0WV12"/>
<evidence type="ECO:0000313" key="10">
    <source>
        <dbReference type="Proteomes" id="UP000192578"/>
    </source>
</evidence>
<dbReference type="PROSITE" id="PS50125">
    <property type="entry name" value="GUANYLATE_CYCLASE_2"/>
    <property type="match status" value="1"/>
</dbReference>
<dbReference type="GO" id="GO:0007168">
    <property type="term" value="P:receptor guanylyl cyclase signaling pathway"/>
    <property type="evidence" value="ECO:0007669"/>
    <property type="project" value="TreeGrafter"/>
</dbReference>
<dbReference type="EMBL" id="MTYJ01000043">
    <property type="protein sequence ID" value="OQV19034.1"/>
    <property type="molecule type" value="Genomic_DNA"/>
</dbReference>
<name>A0A1W0WV12_HYPEX</name>
<evidence type="ECO:0000256" key="2">
    <source>
        <dbReference type="ARBA" id="ARBA00022692"/>
    </source>
</evidence>
<keyword evidence="2" id="KW-0812">Transmembrane</keyword>
<dbReference type="Pfam" id="PF00211">
    <property type="entry name" value="Guanylate_cyc"/>
    <property type="match status" value="1"/>
</dbReference>
<evidence type="ECO:0000313" key="9">
    <source>
        <dbReference type="EMBL" id="OQV19034.1"/>
    </source>
</evidence>
<keyword evidence="5" id="KW-0472">Membrane</keyword>
<proteinExistence type="predicted"/>
<evidence type="ECO:0000256" key="1">
    <source>
        <dbReference type="ARBA" id="ARBA00004370"/>
    </source>
</evidence>
<protein>
    <submittedName>
        <fullName evidence="9">Receptor-type guanylate cyclase gcy-12</fullName>
    </submittedName>
</protein>
<dbReference type="GO" id="GO:0000166">
    <property type="term" value="F:nucleotide binding"/>
    <property type="evidence" value="ECO:0007669"/>
    <property type="project" value="UniProtKB-KW"/>
</dbReference>
<dbReference type="OrthoDB" id="1890790at2759"/>
<evidence type="ECO:0000256" key="6">
    <source>
        <dbReference type="ARBA" id="ARBA00023180"/>
    </source>
</evidence>
<dbReference type="InterPro" id="IPR029787">
    <property type="entry name" value="Nucleotide_cyclase"/>
</dbReference>
<keyword evidence="6" id="KW-0325">Glycoprotein</keyword>
<accession>A0A1W0WV12</accession>
<keyword evidence="9" id="KW-0675">Receptor</keyword>
<evidence type="ECO:0000256" key="7">
    <source>
        <dbReference type="ARBA" id="ARBA00023239"/>
    </source>
</evidence>
<reference evidence="10" key="1">
    <citation type="submission" date="2017-01" db="EMBL/GenBank/DDBJ databases">
        <title>Comparative genomics of anhydrobiosis in the tardigrade Hypsibius dujardini.</title>
        <authorList>
            <person name="Yoshida Y."/>
            <person name="Koutsovoulos G."/>
            <person name="Laetsch D."/>
            <person name="Stevens L."/>
            <person name="Kumar S."/>
            <person name="Horikawa D."/>
            <person name="Ishino K."/>
            <person name="Komine S."/>
            <person name="Tomita M."/>
            <person name="Blaxter M."/>
            <person name="Arakawa K."/>
        </authorList>
    </citation>
    <scope>NUCLEOTIDE SEQUENCE [LARGE SCALE GENOMIC DNA]</scope>
    <source>
        <strain evidence="10">Z151</strain>
    </source>
</reference>
<evidence type="ECO:0000256" key="5">
    <source>
        <dbReference type="ARBA" id="ARBA00023136"/>
    </source>
</evidence>
<sequence length="111" mass="12391">MLKTTRQIEDPTDPNRLVLIRIGFHTGPCVAGVIGRRMPRYCLFGDSMNTASRMESHGEAGKIHISSSTAERMLQNANFIIESRGLREIKGKGQMETFWLREGLAREGLGS</sequence>
<keyword evidence="10" id="KW-1185">Reference proteome</keyword>
<dbReference type="GO" id="GO:0005886">
    <property type="term" value="C:plasma membrane"/>
    <property type="evidence" value="ECO:0007669"/>
    <property type="project" value="TreeGrafter"/>
</dbReference>
<dbReference type="CDD" id="cd07302">
    <property type="entry name" value="CHD"/>
    <property type="match status" value="1"/>
</dbReference>
<dbReference type="PANTHER" id="PTHR11920:SF335">
    <property type="entry name" value="GUANYLATE CYCLASE"/>
    <property type="match status" value="1"/>
</dbReference>
<dbReference type="Gene3D" id="3.30.70.1230">
    <property type="entry name" value="Nucleotide cyclase"/>
    <property type="match status" value="1"/>
</dbReference>
<dbReference type="GO" id="GO:0035556">
    <property type="term" value="P:intracellular signal transduction"/>
    <property type="evidence" value="ECO:0007669"/>
    <property type="project" value="InterPro"/>
</dbReference>
<comment type="subcellular location">
    <subcellularLocation>
        <location evidence="1">Membrane</location>
    </subcellularLocation>
</comment>
<keyword evidence="4" id="KW-1133">Transmembrane helix</keyword>
<feature type="domain" description="Guanylate cyclase" evidence="8">
    <location>
        <begin position="1"/>
        <end position="55"/>
    </location>
</feature>
<dbReference type="PANTHER" id="PTHR11920">
    <property type="entry name" value="GUANYLYL CYCLASE"/>
    <property type="match status" value="1"/>
</dbReference>
<dbReference type="InterPro" id="IPR001054">
    <property type="entry name" value="A/G_cyclase"/>
</dbReference>
<organism evidence="9 10">
    <name type="scientific">Hypsibius exemplaris</name>
    <name type="common">Freshwater tardigrade</name>
    <dbReference type="NCBI Taxonomy" id="2072580"/>
    <lineage>
        <taxon>Eukaryota</taxon>
        <taxon>Metazoa</taxon>
        <taxon>Ecdysozoa</taxon>
        <taxon>Tardigrada</taxon>
        <taxon>Eutardigrada</taxon>
        <taxon>Parachela</taxon>
        <taxon>Hypsibioidea</taxon>
        <taxon>Hypsibiidae</taxon>
        <taxon>Hypsibius</taxon>
    </lineage>
</organism>
<dbReference type="InterPro" id="IPR050401">
    <property type="entry name" value="Cyclic_nucleotide_synthase"/>
</dbReference>
<dbReference type="GO" id="GO:0004016">
    <property type="term" value="F:adenylate cyclase activity"/>
    <property type="evidence" value="ECO:0007669"/>
    <property type="project" value="TreeGrafter"/>
</dbReference>
<evidence type="ECO:0000259" key="8">
    <source>
        <dbReference type="PROSITE" id="PS50125"/>
    </source>
</evidence>
<comment type="caution">
    <text evidence="9">The sequence shown here is derived from an EMBL/GenBank/DDBJ whole genome shotgun (WGS) entry which is preliminary data.</text>
</comment>
<evidence type="ECO:0000256" key="3">
    <source>
        <dbReference type="ARBA" id="ARBA00022741"/>
    </source>
</evidence>
<evidence type="ECO:0000256" key="4">
    <source>
        <dbReference type="ARBA" id="ARBA00022989"/>
    </source>
</evidence>
<dbReference type="GO" id="GO:0004383">
    <property type="term" value="F:guanylate cyclase activity"/>
    <property type="evidence" value="ECO:0007669"/>
    <property type="project" value="TreeGrafter"/>
</dbReference>
<keyword evidence="3" id="KW-0547">Nucleotide-binding</keyword>